<comment type="caution">
    <text evidence="1">The sequence shown here is derived from an EMBL/GenBank/DDBJ whole genome shotgun (WGS) entry which is preliminary data.</text>
</comment>
<organism evidence="1 2">
    <name type="scientific">Hyalomma asiaticum</name>
    <name type="common">Tick</name>
    <dbReference type="NCBI Taxonomy" id="266040"/>
    <lineage>
        <taxon>Eukaryota</taxon>
        <taxon>Metazoa</taxon>
        <taxon>Ecdysozoa</taxon>
        <taxon>Arthropoda</taxon>
        <taxon>Chelicerata</taxon>
        <taxon>Arachnida</taxon>
        <taxon>Acari</taxon>
        <taxon>Parasitiformes</taxon>
        <taxon>Ixodida</taxon>
        <taxon>Ixodoidea</taxon>
        <taxon>Ixodidae</taxon>
        <taxon>Hyalomminae</taxon>
        <taxon>Hyalomma</taxon>
    </lineage>
</organism>
<gene>
    <name evidence="1" type="ORF">HPB50_007828</name>
</gene>
<name>A0ACB7SC90_HYAAI</name>
<dbReference type="Proteomes" id="UP000821845">
    <property type="component" value="Chromosome 4"/>
</dbReference>
<proteinExistence type="predicted"/>
<sequence>MSADMAGQQTEVSAKAPPGDVAPVCRVCLRVQVIPEDPLVEPCACRGPSAYAHKSCLERWLRDRDAHECDVCHRPFMVLLKNAPLLDFFKDPDHRVDVLRMVVDAVSAAGDVLVLSFAWIYARGFLGTTGWSLYLLVLFVMLFQTAFWSIVEVIRMITCYEPVRRWRKQTASVEVLLEGRDEPGGDGRFHKERTSTTAKKVALISPVISPLAASSKMPLSGWVN</sequence>
<evidence type="ECO:0000313" key="2">
    <source>
        <dbReference type="Proteomes" id="UP000821845"/>
    </source>
</evidence>
<evidence type="ECO:0000313" key="1">
    <source>
        <dbReference type="EMBL" id="KAH6932581.1"/>
    </source>
</evidence>
<dbReference type="EMBL" id="CM023484">
    <property type="protein sequence ID" value="KAH6932581.1"/>
    <property type="molecule type" value="Genomic_DNA"/>
</dbReference>
<accession>A0ACB7SC90</accession>
<protein>
    <submittedName>
        <fullName evidence="1">Uncharacterized protein</fullName>
    </submittedName>
</protein>
<keyword evidence="2" id="KW-1185">Reference proteome</keyword>
<reference evidence="1" key="1">
    <citation type="submission" date="2020-05" db="EMBL/GenBank/DDBJ databases">
        <title>Large-scale comparative analyses of tick genomes elucidate their genetic diversity and vector capacities.</title>
        <authorList>
            <person name="Jia N."/>
            <person name="Wang J."/>
            <person name="Shi W."/>
            <person name="Du L."/>
            <person name="Sun Y."/>
            <person name="Zhan W."/>
            <person name="Jiang J."/>
            <person name="Wang Q."/>
            <person name="Zhang B."/>
            <person name="Ji P."/>
            <person name="Sakyi L.B."/>
            <person name="Cui X."/>
            <person name="Yuan T."/>
            <person name="Jiang B."/>
            <person name="Yang W."/>
            <person name="Lam T.T.-Y."/>
            <person name="Chang Q."/>
            <person name="Ding S."/>
            <person name="Wang X."/>
            <person name="Zhu J."/>
            <person name="Ruan X."/>
            <person name="Zhao L."/>
            <person name="Wei J."/>
            <person name="Que T."/>
            <person name="Du C."/>
            <person name="Cheng J."/>
            <person name="Dai P."/>
            <person name="Han X."/>
            <person name="Huang E."/>
            <person name="Gao Y."/>
            <person name="Liu J."/>
            <person name="Shao H."/>
            <person name="Ye R."/>
            <person name="Li L."/>
            <person name="Wei W."/>
            <person name="Wang X."/>
            <person name="Wang C."/>
            <person name="Yang T."/>
            <person name="Huo Q."/>
            <person name="Li W."/>
            <person name="Guo W."/>
            <person name="Chen H."/>
            <person name="Zhou L."/>
            <person name="Ni X."/>
            <person name="Tian J."/>
            <person name="Zhou Y."/>
            <person name="Sheng Y."/>
            <person name="Liu T."/>
            <person name="Pan Y."/>
            <person name="Xia L."/>
            <person name="Li J."/>
            <person name="Zhao F."/>
            <person name="Cao W."/>
        </authorList>
    </citation>
    <scope>NUCLEOTIDE SEQUENCE</scope>
    <source>
        <strain evidence="1">Hyas-2018</strain>
    </source>
</reference>